<organism evidence="2 3">
    <name type="scientific">Grus japonensis</name>
    <name type="common">Japanese crane</name>
    <name type="synonym">Red-crowned crane</name>
    <dbReference type="NCBI Taxonomy" id="30415"/>
    <lineage>
        <taxon>Eukaryota</taxon>
        <taxon>Metazoa</taxon>
        <taxon>Chordata</taxon>
        <taxon>Craniata</taxon>
        <taxon>Vertebrata</taxon>
        <taxon>Euteleostomi</taxon>
        <taxon>Archelosauria</taxon>
        <taxon>Archosauria</taxon>
        <taxon>Dinosauria</taxon>
        <taxon>Saurischia</taxon>
        <taxon>Theropoda</taxon>
        <taxon>Coelurosauria</taxon>
        <taxon>Aves</taxon>
        <taxon>Neognathae</taxon>
        <taxon>Neoaves</taxon>
        <taxon>Gruiformes</taxon>
        <taxon>Gruidae</taxon>
        <taxon>Grus</taxon>
    </lineage>
</organism>
<reference evidence="2 3" key="1">
    <citation type="submission" date="2024-06" db="EMBL/GenBank/DDBJ databases">
        <title>The draft genome of Grus japonensis, version 3.</title>
        <authorList>
            <person name="Nabeshima K."/>
            <person name="Suzuki S."/>
            <person name="Onuma M."/>
        </authorList>
    </citation>
    <scope>NUCLEOTIDE SEQUENCE [LARGE SCALE GENOMIC DNA]</scope>
    <source>
        <strain evidence="2 3">451A</strain>
    </source>
</reference>
<proteinExistence type="predicted"/>
<dbReference type="AlphaFoldDB" id="A0ABC9W1D5"/>
<comment type="caution">
    <text evidence="2">The sequence shown here is derived from an EMBL/GenBank/DDBJ whole genome shotgun (WGS) entry which is preliminary data.</text>
</comment>
<dbReference type="Proteomes" id="UP001623348">
    <property type="component" value="Unassembled WGS sequence"/>
</dbReference>
<name>A0ABC9W1D5_GRUJA</name>
<feature type="coiled-coil region" evidence="1">
    <location>
        <begin position="52"/>
        <end position="97"/>
    </location>
</feature>
<gene>
    <name evidence="2" type="ORF">GRJ2_000407200</name>
</gene>
<keyword evidence="3" id="KW-1185">Reference proteome</keyword>
<evidence type="ECO:0000313" key="3">
    <source>
        <dbReference type="Proteomes" id="UP001623348"/>
    </source>
</evidence>
<evidence type="ECO:0000313" key="2">
    <source>
        <dbReference type="EMBL" id="GAB0179419.1"/>
    </source>
</evidence>
<dbReference type="EMBL" id="BAAFJT010000001">
    <property type="protein sequence ID" value="GAB0179419.1"/>
    <property type="molecule type" value="Genomic_DNA"/>
</dbReference>
<protein>
    <submittedName>
        <fullName evidence="2">Uncharacterized protein</fullName>
    </submittedName>
</protein>
<sequence>MTVVQRKAKVIKGKGKAIICAVLGVCLAAVVEERKQRSCQAEAVVASLQAAITALQEQLQENKWALEEEKRQNLILKEELRNQLLRETDTLAKTEVLLEEKGIRQVYPWGDIKGVKEAIKSPPHMCPQVKMEYVYEDNNDNCPQVITKETPFTATKLAKLQKDFARTERIRN</sequence>
<evidence type="ECO:0000256" key="1">
    <source>
        <dbReference type="SAM" id="Coils"/>
    </source>
</evidence>
<accession>A0ABC9W1D5</accession>
<keyword evidence="1" id="KW-0175">Coiled coil</keyword>